<feature type="transmembrane region" description="Helical" evidence="10">
    <location>
        <begin position="70"/>
        <end position="88"/>
    </location>
</feature>
<evidence type="ECO:0000256" key="1">
    <source>
        <dbReference type="ARBA" id="ARBA00002578"/>
    </source>
</evidence>
<evidence type="ECO:0000313" key="11">
    <source>
        <dbReference type="EMBL" id="SDY38969.1"/>
    </source>
</evidence>
<dbReference type="InterPro" id="IPR006303">
    <property type="entry name" value="FliR"/>
</dbReference>
<sequence length="258" mass="27438">MLNITTAELNTWLATLLWPLTRILGLLASAPVLGNNAIPVQVKLGLAVLLTILVAPSLPPLPRIDPGSGIGLVILLQQVVIGLAMGFAMRIVFTAVEMAGEIIGLQMGLGFATFFDPQHSGQVQLIGRFFGLITTLAFLSIDGHLQIVALLVRSFSILPIGLEGVTALSFATLTNWGIEIFTLGLRLALPVLTALLITNLALGILTRAAPQLNIFAVGFPLTLGIGLVMMSLTLPYFAPVLRQIFLDGFSMAHTLIEP</sequence>
<keyword evidence="7 10" id="KW-0472">Membrane</keyword>
<organism evidence="11 12">
    <name type="scientific">Nitrosomonas halophila</name>
    <dbReference type="NCBI Taxonomy" id="44576"/>
    <lineage>
        <taxon>Bacteria</taxon>
        <taxon>Pseudomonadati</taxon>
        <taxon>Pseudomonadota</taxon>
        <taxon>Betaproteobacteria</taxon>
        <taxon>Nitrosomonadales</taxon>
        <taxon>Nitrosomonadaceae</taxon>
        <taxon>Nitrosomonas</taxon>
    </lineage>
</organism>
<proteinExistence type="inferred from homology"/>
<dbReference type="GO" id="GO:0005886">
    <property type="term" value="C:plasma membrane"/>
    <property type="evidence" value="ECO:0007669"/>
    <property type="project" value="UniProtKB-SubCell"/>
</dbReference>
<evidence type="ECO:0000256" key="10">
    <source>
        <dbReference type="RuleBase" id="RU362071"/>
    </source>
</evidence>
<evidence type="ECO:0000256" key="3">
    <source>
        <dbReference type="ARBA" id="ARBA00021717"/>
    </source>
</evidence>
<dbReference type="NCBIfam" id="TIGR01400">
    <property type="entry name" value="fliR"/>
    <property type="match status" value="1"/>
</dbReference>
<dbReference type="OrthoDB" id="9797790at2"/>
<dbReference type="PANTHER" id="PTHR30065">
    <property type="entry name" value="FLAGELLAR BIOSYNTHETIC PROTEIN FLIR"/>
    <property type="match status" value="1"/>
</dbReference>
<evidence type="ECO:0000256" key="8">
    <source>
        <dbReference type="ARBA" id="ARBA00023143"/>
    </source>
</evidence>
<evidence type="ECO:0000256" key="9">
    <source>
        <dbReference type="NCBIfam" id="TIGR01400"/>
    </source>
</evidence>
<keyword evidence="6 10" id="KW-1133">Transmembrane helix</keyword>
<feature type="transmembrane region" description="Helical" evidence="10">
    <location>
        <begin position="12"/>
        <end position="33"/>
    </location>
</feature>
<feature type="transmembrane region" description="Helical" evidence="10">
    <location>
        <begin position="121"/>
        <end position="141"/>
    </location>
</feature>
<keyword evidence="11" id="KW-0969">Cilium</keyword>
<comment type="function">
    <text evidence="1 10">Role in flagellar biosynthesis.</text>
</comment>
<feature type="transmembrane region" description="Helical" evidence="10">
    <location>
        <begin position="95"/>
        <end position="115"/>
    </location>
</feature>
<reference evidence="11 12" key="1">
    <citation type="submission" date="2016-10" db="EMBL/GenBank/DDBJ databases">
        <authorList>
            <person name="de Groot N.N."/>
        </authorList>
    </citation>
    <scope>NUCLEOTIDE SEQUENCE [LARGE SCALE GENOMIC DNA]</scope>
    <source>
        <strain evidence="11 12">Nm1</strain>
    </source>
</reference>
<protein>
    <recommendedName>
        <fullName evidence="3 9">Flagellar biosynthetic protein FliR</fullName>
    </recommendedName>
</protein>
<dbReference type="PRINTS" id="PR00953">
    <property type="entry name" value="TYPE3IMRPROT"/>
</dbReference>
<keyword evidence="11" id="KW-0282">Flagellum</keyword>
<comment type="similarity">
    <text evidence="2 10">Belongs to the FliR/MopE/SpaR family.</text>
</comment>
<evidence type="ECO:0000256" key="2">
    <source>
        <dbReference type="ARBA" id="ARBA00009772"/>
    </source>
</evidence>
<gene>
    <name evidence="11" type="ORF">SAMN05421881_10331</name>
</gene>
<keyword evidence="4 10" id="KW-1003">Cell membrane</keyword>
<keyword evidence="11" id="KW-0966">Cell projection</keyword>
<keyword evidence="5 10" id="KW-0812">Transmembrane</keyword>
<dbReference type="GO" id="GO:0006605">
    <property type="term" value="P:protein targeting"/>
    <property type="evidence" value="ECO:0007669"/>
    <property type="project" value="UniProtKB-UniRule"/>
</dbReference>
<feature type="transmembrane region" description="Helical" evidence="10">
    <location>
        <begin position="212"/>
        <end position="238"/>
    </location>
</feature>
<keyword evidence="8 10" id="KW-0975">Bacterial flagellum</keyword>
<feature type="transmembrane region" description="Helical" evidence="10">
    <location>
        <begin position="148"/>
        <end position="171"/>
    </location>
</feature>
<dbReference type="Proteomes" id="UP000198640">
    <property type="component" value="Unassembled WGS sequence"/>
</dbReference>
<evidence type="ECO:0000256" key="7">
    <source>
        <dbReference type="ARBA" id="ARBA00023136"/>
    </source>
</evidence>
<accession>A0A1H3JHA8</accession>
<evidence type="ECO:0000313" key="12">
    <source>
        <dbReference type="Proteomes" id="UP000198640"/>
    </source>
</evidence>
<keyword evidence="12" id="KW-1185">Reference proteome</keyword>
<dbReference type="RefSeq" id="WP_090414303.1">
    <property type="nucleotide sequence ID" value="NZ_FNOY01000033.1"/>
</dbReference>
<name>A0A1H3JHA8_9PROT</name>
<feature type="transmembrane region" description="Helical" evidence="10">
    <location>
        <begin position="40"/>
        <end position="58"/>
    </location>
</feature>
<dbReference type="Pfam" id="PF01311">
    <property type="entry name" value="Bac_export_1"/>
    <property type="match status" value="1"/>
</dbReference>
<dbReference type="STRING" id="44576.SAMN05421881_10331"/>
<evidence type="ECO:0000256" key="5">
    <source>
        <dbReference type="ARBA" id="ARBA00022692"/>
    </source>
</evidence>
<evidence type="ECO:0000256" key="6">
    <source>
        <dbReference type="ARBA" id="ARBA00022989"/>
    </source>
</evidence>
<feature type="transmembrane region" description="Helical" evidence="10">
    <location>
        <begin position="183"/>
        <end position="205"/>
    </location>
</feature>
<dbReference type="PANTHER" id="PTHR30065:SF8">
    <property type="entry name" value="FLAGELLAR BIOSYNTHETIC PROTEIN FLIR"/>
    <property type="match status" value="1"/>
</dbReference>
<dbReference type="AlphaFoldDB" id="A0A1H3JHA8"/>
<dbReference type="GO" id="GO:0044780">
    <property type="term" value="P:bacterial-type flagellum assembly"/>
    <property type="evidence" value="ECO:0007669"/>
    <property type="project" value="UniProtKB-UniRule"/>
</dbReference>
<evidence type="ECO:0000256" key="4">
    <source>
        <dbReference type="ARBA" id="ARBA00022475"/>
    </source>
</evidence>
<comment type="subcellular location">
    <subcellularLocation>
        <location evidence="10">Cell membrane</location>
        <topology evidence="10">Multi-pass membrane protein</topology>
    </subcellularLocation>
    <subcellularLocation>
        <location evidence="10">Bacterial flagellum basal body</location>
    </subcellularLocation>
</comment>
<dbReference type="EMBL" id="FNOY01000033">
    <property type="protein sequence ID" value="SDY38969.1"/>
    <property type="molecule type" value="Genomic_DNA"/>
</dbReference>
<dbReference type="InterPro" id="IPR002010">
    <property type="entry name" value="T3SS_IM_R"/>
</dbReference>
<dbReference type="GO" id="GO:0009425">
    <property type="term" value="C:bacterial-type flagellum basal body"/>
    <property type="evidence" value="ECO:0007669"/>
    <property type="project" value="UniProtKB-SubCell"/>
</dbReference>